<proteinExistence type="predicted"/>
<keyword evidence="1" id="KW-0812">Transmembrane</keyword>
<protein>
    <submittedName>
        <fullName evidence="2">Uncharacterized protein</fullName>
    </submittedName>
</protein>
<keyword evidence="3" id="KW-1185">Reference proteome</keyword>
<feature type="transmembrane region" description="Helical" evidence="1">
    <location>
        <begin position="29"/>
        <end position="51"/>
    </location>
</feature>
<dbReference type="Proteomes" id="UP000269573">
    <property type="component" value="Unassembled WGS sequence"/>
</dbReference>
<reference evidence="2 3" key="1">
    <citation type="submission" date="2018-10" db="EMBL/GenBank/DDBJ databases">
        <title>Phylogenomics of Brevibacillus.</title>
        <authorList>
            <person name="Dunlap C."/>
        </authorList>
    </citation>
    <scope>NUCLEOTIDE SEQUENCE [LARGE SCALE GENOMIC DNA]</scope>
    <source>
        <strain evidence="2 3">JCM 15774</strain>
    </source>
</reference>
<comment type="caution">
    <text evidence="2">The sequence shown here is derived from an EMBL/GenBank/DDBJ whole genome shotgun (WGS) entry which is preliminary data.</text>
</comment>
<keyword evidence="1" id="KW-0472">Membrane</keyword>
<gene>
    <name evidence="2" type="ORF">EDM59_24265</name>
</gene>
<accession>A0A3M8CXN1</accession>
<dbReference type="EMBL" id="RHHU01000017">
    <property type="protein sequence ID" value="RNB80453.1"/>
    <property type="molecule type" value="Genomic_DNA"/>
</dbReference>
<evidence type="ECO:0000313" key="2">
    <source>
        <dbReference type="EMBL" id="RNB80453.1"/>
    </source>
</evidence>
<evidence type="ECO:0000256" key="1">
    <source>
        <dbReference type="SAM" id="Phobius"/>
    </source>
</evidence>
<keyword evidence="1" id="KW-1133">Transmembrane helix</keyword>
<dbReference type="RefSeq" id="WP_122925965.1">
    <property type="nucleotide sequence ID" value="NZ_RHHU01000017.1"/>
</dbReference>
<sequence>MYNLALLHLLVSLLYGFLGRRQGQQEMLVRFLVVLFLPGAGLFLMVMTNAYKRTAEQNENQLKLESEALMLGEEARIFRRADLAKEMNVVPAEEILLVNDTSTRRKMLIDALKEQTIWQIRTLEIALQNEDTETVHYAAAALTQMRGKLQLQLQDLSVKYEANKQDIDVLKAYANVLKTYLNSSLLDERTYLKYTYTYSFVLESLLAVYTDEETYYVDKINCELTNKAYEKAREYCDKFQLAHPDSDVPYVMSLKISYTLRKYDEFTAEMERLKSSSVRVSHSTLMLIRHWSRLGSTMHEEIDLAFKQAAAGSTAESSSIEMGEWEK</sequence>
<evidence type="ECO:0000313" key="3">
    <source>
        <dbReference type="Proteomes" id="UP000269573"/>
    </source>
</evidence>
<organism evidence="2 3">
    <name type="scientific">Brevibacillus nitrificans</name>
    <dbReference type="NCBI Taxonomy" id="651560"/>
    <lineage>
        <taxon>Bacteria</taxon>
        <taxon>Bacillati</taxon>
        <taxon>Bacillota</taxon>
        <taxon>Bacilli</taxon>
        <taxon>Bacillales</taxon>
        <taxon>Paenibacillaceae</taxon>
        <taxon>Brevibacillus</taxon>
    </lineage>
</organism>
<dbReference type="AlphaFoldDB" id="A0A3M8CXN1"/>
<name>A0A3M8CXN1_9BACL</name>